<dbReference type="STRING" id="651661.SAMN05660293_02096"/>
<dbReference type="EMBL" id="FUZA01000002">
    <property type="protein sequence ID" value="SKB77866.1"/>
    <property type="molecule type" value="Genomic_DNA"/>
</dbReference>
<evidence type="ECO:0000313" key="2">
    <source>
        <dbReference type="Proteomes" id="UP000190897"/>
    </source>
</evidence>
<evidence type="ECO:0000313" key="1">
    <source>
        <dbReference type="EMBL" id="SKB77866.1"/>
    </source>
</evidence>
<dbReference type="OrthoDB" id="948713at2"/>
<reference evidence="2" key="1">
    <citation type="submission" date="2017-02" db="EMBL/GenBank/DDBJ databases">
        <authorList>
            <person name="Varghese N."/>
            <person name="Submissions S."/>
        </authorList>
    </citation>
    <scope>NUCLEOTIDE SEQUENCE [LARGE SCALE GENOMIC DNA]</scope>
    <source>
        <strain evidence="2">DSM 22270</strain>
    </source>
</reference>
<dbReference type="AlphaFoldDB" id="A0A1T5E226"/>
<proteinExistence type="predicted"/>
<name>A0A1T5E226_9BACT</name>
<dbReference type="Proteomes" id="UP000190897">
    <property type="component" value="Unassembled WGS sequence"/>
</dbReference>
<keyword evidence="2" id="KW-1185">Reference proteome</keyword>
<organism evidence="1 2">
    <name type="scientific">Dyadobacter psychrophilus</name>
    <dbReference type="NCBI Taxonomy" id="651661"/>
    <lineage>
        <taxon>Bacteria</taxon>
        <taxon>Pseudomonadati</taxon>
        <taxon>Bacteroidota</taxon>
        <taxon>Cytophagia</taxon>
        <taxon>Cytophagales</taxon>
        <taxon>Spirosomataceae</taxon>
        <taxon>Dyadobacter</taxon>
    </lineage>
</organism>
<accession>A0A1T5E226</accession>
<dbReference type="RefSeq" id="WP_082214610.1">
    <property type="nucleotide sequence ID" value="NZ_FUZA01000002.1"/>
</dbReference>
<gene>
    <name evidence="1" type="ORF">SAMN05660293_02096</name>
</gene>
<protein>
    <submittedName>
        <fullName evidence="1">Uncharacterized protein</fullName>
    </submittedName>
</protein>
<sequence length="167" mass="19597">MAEYHTKSNDSLSFDVTNNGTLIGQLLYKSWFKFDAVLKTVNDKTYQIEPKGFWGTTIELKDCGKLLLKFEMNWNGDIVIQTSFSDFEKEYLFTHRGIFRESYVLTDPEGTELLFMKPHLKWRLMNYEYQITTSEIFETFPYKELLLLNSVHCANYYMSMIANVTGA</sequence>